<proteinExistence type="predicted"/>
<dbReference type="Proteomes" id="UP000317982">
    <property type="component" value="Unassembled WGS sequence"/>
</dbReference>
<evidence type="ECO:0000313" key="3">
    <source>
        <dbReference type="Proteomes" id="UP000317982"/>
    </source>
</evidence>
<dbReference type="AlphaFoldDB" id="A0A545ANG6"/>
<gene>
    <name evidence="2" type="ORF">FL583_22675</name>
</gene>
<dbReference type="EMBL" id="VIRS01000016">
    <property type="protein sequence ID" value="TQS42857.1"/>
    <property type="molecule type" value="Genomic_DNA"/>
</dbReference>
<keyword evidence="1" id="KW-0732">Signal</keyword>
<dbReference type="RefSeq" id="WP_142706746.1">
    <property type="nucleotide sequence ID" value="NZ_VIRS01000016.1"/>
</dbReference>
<feature type="chain" id="PRO_5022020729" evidence="1">
    <location>
        <begin position="23"/>
        <end position="82"/>
    </location>
</feature>
<keyword evidence="3" id="KW-1185">Reference proteome</keyword>
<protein>
    <submittedName>
        <fullName evidence="2">Uncharacterized protein</fullName>
    </submittedName>
</protein>
<comment type="caution">
    <text evidence="2">The sequence shown here is derived from an EMBL/GenBank/DDBJ whole genome shotgun (WGS) entry which is preliminary data.</text>
</comment>
<feature type="signal peptide" evidence="1">
    <location>
        <begin position="1"/>
        <end position="22"/>
    </location>
</feature>
<name>A0A545ANG6_9ACTN</name>
<evidence type="ECO:0000256" key="1">
    <source>
        <dbReference type="SAM" id="SignalP"/>
    </source>
</evidence>
<accession>A0A545ANG6</accession>
<reference evidence="2 3" key="1">
    <citation type="submission" date="2019-07" db="EMBL/GenBank/DDBJ databases">
        <title>Cryptosporangium phraense sp. nov., isolated from plant litter.</title>
        <authorList>
            <person name="Suriyachadkun C."/>
        </authorList>
    </citation>
    <scope>NUCLEOTIDE SEQUENCE [LARGE SCALE GENOMIC DNA]</scope>
    <source>
        <strain evidence="2 3">A-T 5661</strain>
    </source>
</reference>
<sequence>MRTVPWWLALALALVVGAGASAATFAATTYLTDPSAAPISADARKKAVEACDSWRCRNVPDAVQRAGEALALDERYRPLTKR</sequence>
<dbReference type="InParanoid" id="A0A545ANG6"/>
<organism evidence="2 3">
    <name type="scientific">Cryptosporangium phraense</name>
    <dbReference type="NCBI Taxonomy" id="2593070"/>
    <lineage>
        <taxon>Bacteria</taxon>
        <taxon>Bacillati</taxon>
        <taxon>Actinomycetota</taxon>
        <taxon>Actinomycetes</taxon>
        <taxon>Cryptosporangiales</taxon>
        <taxon>Cryptosporangiaceae</taxon>
        <taxon>Cryptosporangium</taxon>
    </lineage>
</organism>
<evidence type="ECO:0000313" key="2">
    <source>
        <dbReference type="EMBL" id="TQS42857.1"/>
    </source>
</evidence>